<evidence type="ECO:0000256" key="1">
    <source>
        <dbReference type="ARBA" id="ARBA00006964"/>
    </source>
</evidence>
<dbReference type="AlphaFoldDB" id="A0AAW5Z078"/>
<keyword evidence="4 5" id="KW-0479">Metal-binding</keyword>
<accession>A0AAW5Z078</accession>
<comment type="similarity">
    <text evidence="1">Belongs to the GTP cyclohydrolase I type 2/NIF3 family.</text>
</comment>
<dbReference type="SUPFAM" id="SSF102705">
    <property type="entry name" value="NIF3 (NGG1p interacting factor 3)-like"/>
    <property type="match status" value="1"/>
</dbReference>
<dbReference type="GO" id="GO:0005737">
    <property type="term" value="C:cytoplasm"/>
    <property type="evidence" value="ECO:0007669"/>
    <property type="project" value="TreeGrafter"/>
</dbReference>
<evidence type="ECO:0000256" key="5">
    <source>
        <dbReference type="PIRSR" id="PIRSR602678-1"/>
    </source>
</evidence>
<proteinExistence type="inferred from homology"/>
<name>A0AAW5Z078_9LACO</name>
<feature type="binding site" evidence="5">
    <location>
        <position position="227"/>
    </location>
    <ligand>
        <name>a divalent metal cation</name>
        <dbReference type="ChEBI" id="CHEBI:60240"/>
        <label>1</label>
    </ligand>
</feature>
<dbReference type="EMBL" id="JAQIEY010000027">
    <property type="protein sequence ID" value="MDA3768372.1"/>
    <property type="molecule type" value="Genomic_DNA"/>
</dbReference>
<dbReference type="RefSeq" id="WP_271024780.1">
    <property type="nucleotide sequence ID" value="NZ_JAQIEY010000027.1"/>
</dbReference>
<dbReference type="PANTHER" id="PTHR13799">
    <property type="entry name" value="NGG1 INTERACTING FACTOR 3"/>
    <property type="match status" value="1"/>
</dbReference>
<comment type="subunit">
    <text evidence="2">Homohexamer.</text>
</comment>
<evidence type="ECO:0000313" key="7">
    <source>
        <dbReference type="Proteomes" id="UP001210502"/>
    </source>
</evidence>
<evidence type="ECO:0000313" key="6">
    <source>
        <dbReference type="EMBL" id="MDA3768372.1"/>
    </source>
</evidence>
<dbReference type="GO" id="GO:0046872">
    <property type="term" value="F:metal ion binding"/>
    <property type="evidence" value="ECO:0007669"/>
    <property type="project" value="UniProtKB-KW"/>
</dbReference>
<dbReference type="NCBIfam" id="TIGR00486">
    <property type="entry name" value="YbgI_SA1388"/>
    <property type="match status" value="1"/>
</dbReference>
<feature type="binding site" evidence="5">
    <location>
        <position position="224"/>
    </location>
    <ligand>
        <name>a divalent metal cation</name>
        <dbReference type="ChEBI" id="CHEBI:60240"/>
        <label>1</label>
    </ligand>
</feature>
<comment type="caution">
    <text evidence="6">The sequence shown here is derived from an EMBL/GenBank/DDBJ whole genome shotgun (WGS) entry which is preliminary data.</text>
</comment>
<organism evidence="6 7">
    <name type="scientific">Lactobacillus delbrueckii</name>
    <dbReference type="NCBI Taxonomy" id="1584"/>
    <lineage>
        <taxon>Bacteria</taxon>
        <taxon>Bacillati</taxon>
        <taxon>Bacillota</taxon>
        <taxon>Bacilli</taxon>
        <taxon>Lactobacillales</taxon>
        <taxon>Lactobacillaceae</taxon>
        <taxon>Lactobacillus</taxon>
    </lineage>
</organism>
<reference evidence="6" key="1">
    <citation type="submission" date="2023-01" db="EMBL/GenBank/DDBJ databases">
        <title>Sequencing of the bacterial strains from artisanal fermented milk Matsoni.</title>
        <authorList>
            <person name="Rozman V."/>
            <person name="Accetto T."/>
            <person name="Bogovic Matijasic B."/>
        </authorList>
    </citation>
    <scope>NUCLEOTIDE SEQUENCE</scope>
    <source>
        <strain evidence="6">Lbl333</strain>
    </source>
</reference>
<evidence type="ECO:0000256" key="2">
    <source>
        <dbReference type="ARBA" id="ARBA00011643"/>
    </source>
</evidence>
<feature type="binding site" evidence="5">
    <location>
        <position position="66"/>
    </location>
    <ligand>
        <name>a divalent metal cation</name>
        <dbReference type="ChEBI" id="CHEBI:60240"/>
        <label>1</label>
    </ligand>
</feature>
<dbReference type="InterPro" id="IPR036069">
    <property type="entry name" value="DUF34/NIF3_sf"/>
</dbReference>
<protein>
    <recommendedName>
        <fullName evidence="3">GTP cyclohydrolase 1 type 2 homolog</fullName>
    </recommendedName>
</protein>
<gene>
    <name evidence="6" type="ORF">PF586_07945</name>
</gene>
<dbReference type="PANTHER" id="PTHR13799:SF14">
    <property type="entry name" value="GTP CYCLOHYDROLASE 1 TYPE 2 HOMOLOG"/>
    <property type="match status" value="1"/>
</dbReference>
<dbReference type="InterPro" id="IPR002678">
    <property type="entry name" value="DUF34/NIF3"/>
</dbReference>
<evidence type="ECO:0000256" key="4">
    <source>
        <dbReference type="ARBA" id="ARBA00022723"/>
    </source>
</evidence>
<evidence type="ECO:0000256" key="3">
    <source>
        <dbReference type="ARBA" id="ARBA00022112"/>
    </source>
</evidence>
<feature type="binding site" evidence="5">
    <location>
        <position position="65"/>
    </location>
    <ligand>
        <name>a divalent metal cation</name>
        <dbReference type="ChEBI" id="CHEBI:60240"/>
        <label>1</label>
    </ligand>
</feature>
<dbReference type="Proteomes" id="UP001210502">
    <property type="component" value="Unassembled WGS sequence"/>
</dbReference>
<dbReference type="Gene3D" id="3.40.1390.30">
    <property type="entry name" value="NIF3 (NGG1p interacting factor 3)-like"/>
    <property type="match status" value="2"/>
</dbReference>
<sequence>MTKVKDIVAKLNEAFPESIASAGDPVGLQIGSLEAPVHKILVTLDVRPNVVDEAIRRGADLIVSHHPLIFRPVNNLDYSDPQKAMYAKIIANGITVYSIHTNSDKAQDGSSDWQAEELGLLDVTGFAPDEDGIAIGRKGRLPEAMKAIDFAHYVKKKMGVDMVRLICADQDKMVETVAFVCGDGNKFWKQALADKCDAYITGDVYYHTGHDMISSGLVVVDPGHYTEKLFKYEAAKRLSAWQKEEGWSAECLISAESTDPFQNIFE</sequence>
<feature type="binding site" evidence="5">
    <location>
        <position position="104"/>
    </location>
    <ligand>
        <name>a divalent metal cation</name>
        <dbReference type="ChEBI" id="CHEBI:60240"/>
        <label>1</label>
    </ligand>
</feature>
<dbReference type="Pfam" id="PF01784">
    <property type="entry name" value="DUF34_NIF3"/>
    <property type="match status" value="1"/>
</dbReference>
<dbReference type="FunFam" id="3.40.1390.30:FF:000001">
    <property type="entry name" value="GTP cyclohydrolase 1 type 2"/>
    <property type="match status" value="1"/>
</dbReference>